<evidence type="ECO:0000256" key="3">
    <source>
        <dbReference type="ARBA" id="ARBA00022801"/>
    </source>
</evidence>
<gene>
    <name evidence="7" type="ORF">ACFFTO_21615</name>
</gene>
<comment type="caution">
    <text evidence="7">The sequence shown here is derived from an EMBL/GenBank/DDBJ whole genome shotgun (WGS) entry which is preliminary data.</text>
</comment>
<dbReference type="Proteomes" id="UP001589535">
    <property type="component" value="Unassembled WGS sequence"/>
</dbReference>
<feature type="domain" description="DAPG hydrolase PhiG" evidence="6">
    <location>
        <begin position="2"/>
        <end position="215"/>
    </location>
</feature>
<evidence type="ECO:0000256" key="5">
    <source>
        <dbReference type="ARBA" id="ARBA00023459"/>
    </source>
</evidence>
<evidence type="ECO:0000259" key="6">
    <source>
        <dbReference type="Pfam" id="PF18089"/>
    </source>
</evidence>
<dbReference type="Pfam" id="PF18089">
    <property type="entry name" value="DAPG_hydrolase"/>
    <property type="match status" value="1"/>
</dbReference>
<comment type="similarity">
    <text evidence="5">Belongs to the DAPG/phloretin hydrolase family.</text>
</comment>
<keyword evidence="3 7" id="KW-0378">Hydrolase</keyword>
<accession>A0ABV5U5W4</accession>
<evidence type="ECO:0000313" key="8">
    <source>
        <dbReference type="Proteomes" id="UP001589535"/>
    </source>
</evidence>
<protein>
    <submittedName>
        <fullName evidence="7">DAPG hydrolase family protein</fullName>
    </submittedName>
</protein>
<dbReference type="RefSeq" id="WP_378196525.1">
    <property type="nucleotide sequence ID" value="NZ_JBHMBK010000016.1"/>
</dbReference>
<evidence type="ECO:0000256" key="2">
    <source>
        <dbReference type="ARBA" id="ARBA00022723"/>
    </source>
</evidence>
<proteinExistence type="inferred from homology"/>
<evidence type="ECO:0000256" key="4">
    <source>
        <dbReference type="ARBA" id="ARBA00022833"/>
    </source>
</evidence>
<keyword evidence="4" id="KW-0862">Zinc</keyword>
<name>A0ABV5U5W4_9PSEU</name>
<sequence length="229" mass="25964">MDLQDVAALLRPEPLPLETGYERLSSGVLHVAVRTDMHDCTGEMFEWWFRWRCDTHKYIWWHPVDHVSSAWQGTLADDTHVGSEHLVTESFTGLSQQDLVVQFREPDEFFDRGEYSSAREDRWISCAVLGRVGFGHEPARSETGAVLGGRLLHVGRDTPWGLALRSHFFLGQDLPGAGATPDEVQAEVPTELGVALLQHAYNEFTFLARFLPSLFTAEHRDERPPVVPW</sequence>
<keyword evidence="2" id="KW-0479">Metal-binding</keyword>
<organism evidence="7 8">
    <name type="scientific">Amycolatopsis plumensis</name>
    <dbReference type="NCBI Taxonomy" id="236508"/>
    <lineage>
        <taxon>Bacteria</taxon>
        <taxon>Bacillati</taxon>
        <taxon>Actinomycetota</taxon>
        <taxon>Actinomycetes</taxon>
        <taxon>Pseudonocardiales</taxon>
        <taxon>Pseudonocardiaceae</taxon>
        <taxon>Amycolatopsis</taxon>
    </lineage>
</organism>
<evidence type="ECO:0000313" key="7">
    <source>
        <dbReference type="EMBL" id="MFB9686787.1"/>
    </source>
</evidence>
<dbReference type="InterPro" id="IPR041526">
    <property type="entry name" value="DAPG_hydrolase"/>
</dbReference>
<comment type="cofactor">
    <cofactor evidence="1">
        <name>Zn(2+)</name>
        <dbReference type="ChEBI" id="CHEBI:29105"/>
    </cofactor>
</comment>
<evidence type="ECO:0000256" key="1">
    <source>
        <dbReference type="ARBA" id="ARBA00001947"/>
    </source>
</evidence>
<dbReference type="GO" id="GO:0016787">
    <property type="term" value="F:hydrolase activity"/>
    <property type="evidence" value="ECO:0007669"/>
    <property type="project" value="UniProtKB-KW"/>
</dbReference>
<dbReference type="EMBL" id="JBHMBK010000016">
    <property type="protein sequence ID" value="MFB9686787.1"/>
    <property type="molecule type" value="Genomic_DNA"/>
</dbReference>
<keyword evidence="8" id="KW-1185">Reference proteome</keyword>
<reference evidence="7 8" key="1">
    <citation type="submission" date="2024-09" db="EMBL/GenBank/DDBJ databases">
        <authorList>
            <person name="Sun Q."/>
            <person name="Mori K."/>
        </authorList>
    </citation>
    <scope>NUCLEOTIDE SEQUENCE [LARGE SCALE GENOMIC DNA]</scope>
    <source>
        <strain evidence="7 8">JCM 13852</strain>
    </source>
</reference>